<organism evidence="9 10">
    <name type="scientific">Oleoguttula mirabilis</name>
    <dbReference type="NCBI Taxonomy" id="1507867"/>
    <lineage>
        <taxon>Eukaryota</taxon>
        <taxon>Fungi</taxon>
        <taxon>Dikarya</taxon>
        <taxon>Ascomycota</taxon>
        <taxon>Pezizomycotina</taxon>
        <taxon>Dothideomycetes</taxon>
        <taxon>Dothideomycetidae</taxon>
        <taxon>Mycosphaerellales</taxon>
        <taxon>Teratosphaeriaceae</taxon>
        <taxon>Oleoguttula</taxon>
    </lineage>
</organism>
<keyword evidence="4 6" id="KW-0677">Repeat</keyword>
<dbReference type="GO" id="GO:0005829">
    <property type="term" value="C:cytosol"/>
    <property type="evidence" value="ECO:0007669"/>
    <property type="project" value="TreeGrafter"/>
</dbReference>
<dbReference type="GO" id="GO:0005634">
    <property type="term" value="C:nucleus"/>
    <property type="evidence" value="ECO:0007669"/>
    <property type="project" value="UniProtKB-SubCell"/>
</dbReference>
<evidence type="ECO:0000256" key="5">
    <source>
        <dbReference type="ARBA" id="ARBA00023242"/>
    </source>
</evidence>
<accession>A0AAV9JWE0</accession>
<name>A0AAV9JWE0_9PEZI</name>
<keyword evidence="2 6" id="KW-0853">WD repeat</keyword>
<dbReference type="Proteomes" id="UP001324427">
    <property type="component" value="Unassembled WGS sequence"/>
</dbReference>
<proteinExistence type="inferred from homology"/>
<dbReference type="EMBL" id="JAVFHQ010000002">
    <property type="protein sequence ID" value="KAK4550072.1"/>
    <property type="molecule type" value="Genomic_DNA"/>
</dbReference>
<dbReference type="HAMAP" id="MF_03056">
    <property type="entry name" value="TRM82"/>
    <property type="match status" value="1"/>
</dbReference>
<keyword evidence="3 6" id="KW-0819">tRNA processing</keyword>
<dbReference type="PANTHER" id="PTHR16288">
    <property type="entry name" value="WD40 REPEAT PROTEIN 4"/>
    <property type="match status" value="1"/>
</dbReference>
<evidence type="ECO:0008006" key="11">
    <source>
        <dbReference type="Google" id="ProtNLM"/>
    </source>
</evidence>
<dbReference type="GO" id="GO:0043527">
    <property type="term" value="C:tRNA methyltransferase complex"/>
    <property type="evidence" value="ECO:0007669"/>
    <property type="project" value="TreeGrafter"/>
</dbReference>
<evidence type="ECO:0000256" key="1">
    <source>
        <dbReference type="ARBA" id="ARBA00004123"/>
    </source>
</evidence>
<comment type="function">
    <text evidence="6">Required for the formation of N(7)-methylguanine at position 46 (m7G46) in tRNA. In the complex, it is required to stabilize and induce conformational changes of the catalytic subunit.</text>
</comment>
<sequence>MTHPFQCIATVQLPGRDEYLAAACGPKVFLVNAGKGEIASEWSASSLTTATSNGNDDAAGTSERPAKKQKTSNAASHAPNIIKLTVSLSQQYIVAVTDDKVIHVFEITGHGELKALSQRCMPKRPCAIQVLPDNATIICADKFGDVYSLPLLPSDAALTQNASPGAEHVDVMKTDEATFKPSATNLTVHTERNRKALEAQMQQKNFSAKKEPLKFEHKLLLGHVSMLTDVVFATRQVDGKQRSHIITADRDEHIRISRAPPQSHVIEGYCLGHSEFVSKLCLIPGTDILVSGGGDSWLGVWDWPSFKLRRKFDIRAAVLDTIRQDAEVSGADKTDTIKKADKDVVVSGLWTAPFANAKGKQETALLVACERRPSLLIIPISRLMLKKDESMTQTRVGHSVLDVTCIGDSVVLSLDTRSAGPGRLQPMKLFQSSGNDKGAVDYERDEEMDAKLKCLTKSSTDAHADDKALDELLYGVANLRKRRGWGDDAGGTQVDPSDTKRDDNGTEAMDVEDDLTVHKP</sequence>
<dbReference type="PROSITE" id="PS50082">
    <property type="entry name" value="WD_REPEATS_2"/>
    <property type="match status" value="1"/>
</dbReference>
<protein>
    <recommendedName>
        <fullName evidence="11">Transfer RNA methyltransferase 82</fullName>
    </recommendedName>
</protein>
<dbReference type="SMART" id="SM00320">
    <property type="entry name" value="WD40"/>
    <property type="match status" value="3"/>
</dbReference>
<keyword evidence="5 6" id="KW-0539">Nucleus</keyword>
<reference evidence="9 10" key="1">
    <citation type="submission" date="2021-11" db="EMBL/GenBank/DDBJ databases">
        <title>Black yeast isolated from Biological Soil Crust.</title>
        <authorList>
            <person name="Kurbessoian T."/>
        </authorList>
    </citation>
    <scope>NUCLEOTIDE SEQUENCE [LARGE SCALE GENOMIC DNA]</scope>
    <source>
        <strain evidence="9 10">CCFEE 5522</strain>
    </source>
</reference>
<dbReference type="InterPro" id="IPR036322">
    <property type="entry name" value="WD40_repeat_dom_sf"/>
</dbReference>
<evidence type="ECO:0000256" key="6">
    <source>
        <dbReference type="HAMAP-Rule" id="MF_03056"/>
    </source>
</evidence>
<keyword evidence="10" id="KW-1185">Reference proteome</keyword>
<evidence type="ECO:0000313" key="10">
    <source>
        <dbReference type="Proteomes" id="UP001324427"/>
    </source>
</evidence>
<dbReference type="InterPro" id="IPR028884">
    <property type="entry name" value="Trm82"/>
</dbReference>
<evidence type="ECO:0000313" key="9">
    <source>
        <dbReference type="EMBL" id="KAK4550072.1"/>
    </source>
</evidence>
<comment type="subcellular location">
    <subcellularLocation>
        <location evidence="1 6">Nucleus</location>
    </subcellularLocation>
</comment>
<evidence type="ECO:0000256" key="8">
    <source>
        <dbReference type="SAM" id="MobiDB-lite"/>
    </source>
</evidence>
<dbReference type="Gene3D" id="2.130.10.10">
    <property type="entry name" value="YVTN repeat-like/Quinoprotein amine dehydrogenase"/>
    <property type="match status" value="2"/>
</dbReference>
<dbReference type="InterPro" id="IPR001680">
    <property type="entry name" value="WD40_rpt"/>
</dbReference>
<feature type="region of interest" description="Disordered" evidence="8">
    <location>
        <begin position="482"/>
        <end position="520"/>
    </location>
</feature>
<dbReference type="PANTHER" id="PTHR16288:SF0">
    <property type="entry name" value="TRNA (GUANINE-N(7)-)-METHYLTRANSFERASE NON-CATALYTIC SUBUNIT WDR4"/>
    <property type="match status" value="1"/>
</dbReference>
<evidence type="ECO:0000256" key="3">
    <source>
        <dbReference type="ARBA" id="ARBA00022694"/>
    </source>
</evidence>
<evidence type="ECO:0000256" key="4">
    <source>
        <dbReference type="ARBA" id="ARBA00022737"/>
    </source>
</evidence>
<comment type="pathway">
    <text evidence="6">tRNA modification; N(7)-methylguanine-tRNA biosynthesis.</text>
</comment>
<dbReference type="SUPFAM" id="SSF50978">
    <property type="entry name" value="WD40 repeat-like"/>
    <property type="match status" value="1"/>
</dbReference>
<gene>
    <name evidence="9" type="ORF">LTR36_003039</name>
</gene>
<comment type="caution">
    <text evidence="9">The sequence shown here is derived from an EMBL/GenBank/DDBJ whole genome shotgun (WGS) entry which is preliminary data.</text>
</comment>
<evidence type="ECO:0000256" key="2">
    <source>
        <dbReference type="ARBA" id="ARBA00022574"/>
    </source>
</evidence>
<feature type="repeat" description="WD" evidence="7">
    <location>
        <begin position="270"/>
        <end position="302"/>
    </location>
</feature>
<dbReference type="GO" id="GO:0106004">
    <property type="term" value="P:tRNA (guanine-N7)-methylation"/>
    <property type="evidence" value="ECO:0007669"/>
    <property type="project" value="UniProtKB-UniRule"/>
</dbReference>
<feature type="region of interest" description="Disordered" evidence="8">
    <location>
        <begin position="49"/>
        <end position="74"/>
    </location>
</feature>
<comment type="similarity">
    <text evidence="6">Belongs to the WD repeat TRM82 family.</text>
</comment>
<dbReference type="InterPro" id="IPR015943">
    <property type="entry name" value="WD40/YVTN_repeat-like_dom_sf"/>
</dbReference>
<evidence type="ECO:0000256" key="7">
    <source>
        <dbReference type="PROSITE-ProRule" id="PRU00221"/>
    </source>
</evidence>
<dbReference type="AlphaFoldDB" id="A0AAV9JWE0"/>